<dbReference type="AlphaFoldDB" id="A0AAN7EQI7"/>
<evidence type="ECO:0000256" key="1">
    <source>
        <dbReference type="SAM" id="SignalP"/>
    </source>
</evidence>
<comment type="caution">
    <text evidence="2">The sequence shown here is derived from an EMBL/GenBank/DDBJ whole genome shotgun (WGS) entry which is preliminary data.</text>
</comment>
<feature type="signal peptide" evidence="1">
    <location>
        <begin position="1"/>
        <end position="20"/>
    </location>
</feature>
<proteinExistence type="predicted"/>
<evidence type="ECO:0000313" key="3">
    <source>
        <dbReference type="Proteomes" id="UP001324115"/>
    </source>
</evidence>
<keyword evidence="1" id="KW-0732">Signal</keyword>
<sequence>MAALKFYLCFFLVLVSFSSSETRSTTIYLNKGNQPLLESANKNKVFKASIGRQVGRPFINPNRVSPGGPDPRHH</sequence>
<keyword evidence="3" id="KW-1185">Reference proteome</keyword>
<reference evidence="2 3" key="1">
    <citation type="journal article" date="2023" name="G3 (Bethesda)">
        <title>A haplotype-resolved chromosome-scale genome for Quercus rubra L. provides insights into the genetics of adaptive traits for red oak species.</title>
        <authorList>
            <person name="Kapoor B."/>
            <person name="Jenkins J."/>
            <person name="Schmutz J."/>
            <person name="Zhebentyayeva T."/>
            <person name="Kuelheim C."/>
            <person name="Coggeshall M."/>
            <person name="Heim C."/>
            <person name="Lasky J.R."/>
            <person name="Leites L."/>
            <person name="Islam-Faridi N."/>
            <person name="Romero-Severson J."/>
            <person name="DeLeo V.L."/>
            <person name="Lucas S.M."/>
            <person name="Lazic D."/>
            <person name="Gailing O."/>
            <person name="Carlson J."/>
            <person name="Staton M."/>
        </authorList>
    </citation>
    <scope>NUCLEOTIDE SEQUENCE [LARGE SCALE GENOMIC DNA]</scope>
    <source>
        <strain evidence="2">Pseudo-F2</strain>
    </source>
</reference>
<feature type="chain" id="PRO_5042828189" evidence="1">
    <location>
        <begin position="21"/>
        <end position="74"/>
    </location>
</feature>
<organism evidence="2 3">
    <name type="scientific">Quercus rubra</name>
    <name type="common">Northern red oak</name>
    <name type="synonym">Quercus borealis</name>
    <dbReference type="NCBI Taxonomy" id="3512"/>
    <lineage>
        <taxon>Eukaryota</taxon>
        <taxon>Viridiplantae</taxon>
        <taxon>Streptophyta</taxon>
        <taxon>Embryophyta</taxon>
        <taxon>Tracheophyta</taxon>
        <taxon>Spermatophyta</taxon>
        <taxon>Magnoliopsida</taxon>
        <taxon>eudicotyledons</taxon>
        <taxon>Gunneridae</taxon>
        <taxon>Pentapetalae</taxon>
        <taxon>rosids</taxon>
        <taxon>fabids</taxon>
        <taxon>Fagales</taxon>
        <taxon>Fagaceae</taxon>
        <taxon>Quercus</taxon>
    </lineage>
</organism>
<dbReference type="EMBL" id="JAXUIC010000008">
    <property type="protein sequence ID" value="KAK4577001.1"/>
    <property type="molecule type" value="Genomic_DNA"/>
</dbReference>
<gene>
    <name evidence="2" type="ORF">RGQ29_027493</name>
</gene>
<protein>
    <submittedName>
        <fullName evidence="2">Uncharacterized protein</fullName>
    </submittedName>
</protein>
<dbReference type="Proteomes" id="UP001324115">
    <property type="component" value="Unassembled WGS sequence"/>
</dbReference>
<name>A0AAN7EQI7_QUERU</name>
<evidence type="ECO:0000313" key="2">
    <source>
        <dbReference type="EMBL" id="KAK4577001.1"/>
    </source>
</evidence>
<accession>A0AAN7EQI7</accession>